<organism evidence="1 2">
    <name type="scientific">Linderina pennispora</name>
    <dbReference type="NCBI Taxonomy" id="61395"/>
    <lineage>
        <taxon>Eukaryota</taxon>
        <taxon>Fungi</taxon>
        <taxon>Fungi incertae sedis</taxon>
        <taxon>Zoopagomycota</taxon>
        <taxon>Kickxellomycotina</taxon>
        <taxon>Kickxellomycetes</taxon>
        <taxon>Kickxellales</taxon>
        <taxon>Kickxellaceae</taxon>
        <taxon>Linderina</taxon>
    </lineage>
</organism>
<dbReference type="Proteomes" id="UP000193922">
    <property type="component" value="Unassembled WGS sequence"/>
</dbReference>
<dbReference type="EMBL" id="MCFD01000023">
    <property type="protein sequence ID" value="ORX65670.1"/>
    <property type="molecule type" value="Genomic_DNA"/>
</dbReference>
<evidence type="ECO:0000313" key="1">
    <source>
        <dbReference type="EMBL" id="ORX65670.1"/>
    </source>
</evidence>
<dbReference type="AlphaFoldDB" id="A0A1Y1VWK8"/>
<proteinExistence type="predicted"/>
<sequence>MELGSHRRIPSEAGTQVQEPLVLFFTKHKQLHLLLRILCGWCVLFSTPQTCMYSACRISIQAIANIMRDILVLAPRMGFAIKHKRGSRSLPACRTRHPPVVLPAYFRTILPTTFSTFCNDKPTTYVSLHFTSTPFNDTIPLCYCLCIISYIHAMCGYSVNAEAVCDKEGGREYGIWW</sequence>
<dbReference type="RefSeq" id="XP_040739781.1">
    <property type="nucleotide sequence ID" value="XM_040892310.1"/>
</dbReference>
<evidence type="ECO:0000313" key="2">
    <source>
        <dbReference type="Proteomes" id="UP000193922"/>
    </source>
</evidence>
<protein>
    <submittedName>
        <fullName evidence="1">Uncharacterized protein</fullName>
    </submittedName>
</protein>
<name>A0A1Y1VWK8_9FUNG</name>
<comment type="caution">
    <text evidence="1">The sequence shown here is derived from an EMBL/GenBank/DDBJ whole genome shotgun (WGS) entry which is preliminary data.</text>
</comment>
<reference evidence="1 2" key="1">
    <citation type="submission" date="2016-07" db="EMBL/GenBank/DDBJ databases">
        <title>Pervasive Adenine N6-methylation of Active Genes in Fungi.</title>
        <authorList>
            <consortium name="DOE Joint Genome Institute"/>
            <person name="Mondo S.J."/>
            <person name="Dannebaum R.O."/>
            <person name="Kuo R.C."/>
            <person name="Labutti K."/>
            <person name="Haridas S."/>
            <person name="Kuo A."/>
            <person name="Salamov A."/>
            <person name="Ahrendt S.R."/>
            <person name="Lipzen A."/>
            <person name="Sullivan W."/>
            <person name="Andreopoulos W.B."/>
            <person name="Clum A."/>
            <person name="Lindquist E."/>
            <person name="Daum C."/>
            <person name="Ramamoorthy G.K."/>
            <person name="Gryganskyi A."/>
            <person name="Culley D."/>
            <person name="Magnuson J.K."/>
            <person name="James T.Y."/>
            <person name="O'Malley M.A."/>
            <person name="Stajich J.E."/>
            <person name="Spatafora J.W."/>
            <person name="Visel A."/>
            <person name="Grigoriev I.V."/>
        </authorList>
    </citation>
    <scope>NUCLEOTIDE SEQUENCE [LARGE SCALE GENOMIC DNA]</scope>
    <source>
        <strain evidence="1 2">ATCC 12442</strain>
    </source>
</reference>
<gene>
    <name evidence="1" type="ORF">DL89DRAFT_98067</name>
</gene>
<dbReference type="GeneID" id="63808958"/>
<keyword evidence="2" id="KW-1185">Reference proteome</keyword>
<accession>A0A1Y1VWK8</accession>